<gene>
    <name evidence="6" type="ORF">CU635_14395</name>
    <name evidence="7" type="ORF">CVD25_20735</name>
</gene>
<evidence type="ECO:0000256" key="5">
    <source>
        <dbReference type="ARBA" id="ARBA00023277"/>
    </source>
</evidence>
<evidence type="ECO:0000256" key="2">
    <source>
        <dbReference type="ARBA" id="ARBA00006906"/>
    </source>
</evidence>
<protein>
    <submittedName>
        <fullName evidence="6">Aldolase</fullName>
    </submittedName>
</protein>
<dbReference type="PANTHER" id="PTHR30246:SF1">
    <property type="entry name" value="2-DEHYDRO-3-DEOXY-6-PHOSPHOGALACTONATE ALDOLASE-RELATED"/>
    <property type="match status" value="1"/>
</dbReference>
<dbReference type="RefSeq" id="WP_101578075.1">
    <property type="nucleotide sequence ID" value="NZ_PGVA01000032.1"/>
</dbReference>
<evidence type="ECO:0000256" key="1">
    <source>
        <dbReference type="ARBA" id="ARBA00004761"/>
    </source>
</evidence>
<dbReference type="EMBL" id="PGVA01000032">
    <property type="protein sequence ID" value="PLR81646.1"/>
    <property type="molecule type" value="Genomic_DNA"/>
</dbReference>
<sequence>MIVDKGTIVAIIRGVDPSNVIDVQEALIEGGINWVEVSLSEEEKGLECIRILNKRFGQKINLGVGTVTNIDQAKKAIEAGAKYVITPGWDKELIKQLLQLNINVFPGVFTPGEVMQTINQNIKVQKLFPAGNLGSDYVKNLKGPFPNLHLMAVGGVSLDNIMEFYQAGCSSFGIGSDLVPWGATKKDKEKIRAKAYEYVSVLKNEG</sequence>
<dbReference type="SUPFAM" id="SSF51569">
    <property type="entry name" value="Aldolase"/>
    <property type="match status" value="1"/>
</dbReference>
<dbReference type="EMBL" id="PGVD01000076">
    <property type="protein sequence ID" value="PLR89890.1"/>
    <property type="molecule type" value="Genomic_DNA"/>
</dbReference>
<dbReference type="InterPro" id="IPR000887">
    <property type="entry name" value="Aldlse_KDPG_KHG"/>
</dbReference>
<evidence type="ECO:0000313" key="7">
    <source>
        <dbReference type="EMBL" id="PLR89890.1"/>
    </source>
</evidence>
<comment type="subunit">
    <text evidence="3">Homotrimer.</text>
</comment>
<comment type="caution">
    <text evidence="6">The sequence shown here is derived from an EMBL/GenBank/DDBJ whole genome shotgun (WGS) entry which is preliminary data.</text>
</comment>
<dbReference type="PANTHER" id="PTHR30246">
    <property type="entry name" value="2-KETO-3-DEOXY-6-PHOSPHOGLUCONATE ALDOLASE"/>
    <property type="match status" value="1"/>
</dbReference>
<accession>A0A2N5GK08</accession>
<dbReference type="InterPro" id="IPR013785">
    <property type="entry name" value="Aldolase_TIM"/>
</dbReference>
<comment type="pathway">
    <text evidence="1">Carbohydrate acid metabolism.</text>
</comment>
<dbReference type="Proteomes" id="UP000234951">
    <property type="component" value="Unassembled WGS sequence"/>
</dbReference>
<proteinExistence type="inferred from homology"/>
<dbReference type="Proteomes" id="UP000235114">
    <property type="component" value="Unassembled WGS sequence"/>
</dbReference>
<keyword evidence="5" id="KW-0119">Carbohydrate metabolism</keyword>
<evidence type="ECO:0000313" key="8">
    <source>
        <dbReference type="Proteomes" id="UP000234951"/>
    </source>
</evidence>
<evidence type="ECO:0000313" key="9">
    <source>
        <dbReference type="Proteomes" id="UP000235114"/>
    </source>
</evidence>
<keyword evidence="9" id="KW-1185">Reference proteome</keyword>
<comment type="similarity">
    <text evidence="2">Belongs to the KHG/KDPG aldolase family.</text>
</comment>
<evidence type="ECO:0000256" key="3">
    <source>
        <dbReference type="ARBA" id="ARBA00011233"/>
    </source>
</evidence>
<dbReference type="Gene3D" id="3.20.20.70">
    <property type="entry name" value="Aldolase class I"/>
    <property type="match status" value="1"/>
</dbReference>
<reference evidence="7 9" key="2">
    <citation type="submission" date="2017-12" db="EMBL/GenBank/DDBJ databases">
        <title>Comparative Functional Genomics of Dry Heat Resistant strains isolated from the Viking Spacecraft.</title>
        <authorList>
            <person name="Seuylemezian A."/>
            <person name="Cooper K."/>
            <person name="Vaishampayan P."/>
        </authorList>
    </citation>
    <scope>NUCLEOTIDE SEQUENCE [LARGE SCALE GENOMIC DNA]</scope>
    <source>
        <strain evidence="7 9">ATCC 29669</strain>
    </source>
</reference>
<dbReference type="Pfam" id="PF01081">
    <property type="entry name" value="Aldolase"/>
    <property type="match status" value="1"/>
</dbReference>
<keyword evidence="4" id="KW-0456">Lyase</keyword>
<dbReference type="GO" id="GO:0016829">
    <property type="term" value="F:lyase activity"/>
    <property type="evidence" value="ECO:0007669"/>
    <property type="project" value="UniProtKB-KW"/>
</dbReference>
<evidence type="ECO:0000256" key="4">
    <source>
        <dbReference type="ARBA" id="ARBA00023239"/>
    </source>
</evidence>
<dbReference type="AlphaFoldDB" id="A0A2N5GK08"/>
<dbReference type="CDD" id="cd00452">
    <property type="entry name" value="KDPG_aldolase"/>
    <property type="match status" value="1"/>
</dbReference>
<reference evidence="6 8" key="1">
    <citation type="submission" date="2017-11" db="EMBL/GenBank/DDBJ databases">
        <title>Comparitive Functional Genomics of Dry Heat Resistant strains isolated from the Viking Spacecraft.</title>
        <authorList>
            <person name="Seuylemezian A."/>
            <person name="Cooper K."/>
            <person name="Vaishampayan P."/>
        </authorList>
    </citation>
    <scope>NUCLEOTIDE SEQUENCE [LARGE SCALE GENOMIC DNA]</scope>
    <source>
        <strain evidence="6 8">M4.6</strain>
    </source>
</reference>
<dbReference type="OrthoDB" id="9802667at2"/>
<evidence type="ECO:0000313" key="6">
    <source>
        <dbReference type="EMBL" id="PLR81646.1"/>
    </source>
</evidence>
<name>A0A2N5GK08_9BACI</name>
<organism evidence="6 8">
    <name type="scientific">Bacillus canaveralius</name>
    <dbReference type="NCBI Taxonomy" id="1403243"/>
    <lineage>
        <taxon>Bacteria</taxon>
        <taxon>Bacillati</taxon>
        <taxon>Bacillota</taxon>
        <taxon>Bacilli</taxon>
        <taxon>Bacillales</taxon>
        <taxon>Bacillaceae</taxon>
        <taxon>Bacillus</taxon>
    </lineage>
</organism>